<name>A0A3E1QC48_9FLAO</name>
<keyword evidence="2" id="KW-1185">Reference proteome</keyword>
<organism evidence="1 2">
    <name type="scientific">Marixanthomonas ophiurae</name>
    <dbReference type="NCBI Taxonomy" id="387659"/>
    <lineage>
        <taxon>Bacteria</taxon>
        <taxon>Pseudomonadati</taxon>
        <taxon>Bacteroidota</taxon>
        <taxon>Flavobacteriia</taxon>
        <taxon>Flavobacteriales</taxon>
        <taxon>Flavobacteriaceae</taxon>
        <taxon>Marixanthomonas</taxon>
    </lineage>
</organism>
<reference evidence="1 2" key="1">
    <citation type="journal article" date="2007" name="Int. J. Syst. Evol. Microbiol.">
        <title>Marixanthomonas ophiurae gen. nov., sp. nov., a marine bacterium of the family Flavobacteriaceae isolated from a deep-sea brittle star.</title>
        <authorList>
            <person name="Romanenko L.A."/>
            <person name="Uchino M."/>
            <person name="Frolova G.M."/>
            <person name="Mikhailov V.V."/>
        </authorList>
    </citation>
    <scope>NUCLEOTIDE SEQUENCE [LARGE SCALE GENOMIC DNA]</scope>
    <source>
        <strain evidence="1 2">KMM 3046</strain>
    </source>
</reference>
<proteinExistence type="predicted"/>
<comment type="caution">
    <text evidence="1">The sequence shown here is derived from an EMBL/GenBank/DDBJ whole genome shotgun (WGS) entry which is preliminary data.</text>
</comment>
<evidence type="ECO:0008006" key="3">
    <source>
        <dbReference type="Google" id="ProtNLM"/>
    </source>
</evidence>
<dbReference type="AlphaFoldDB" id="A0A3E1QC48"/>
<accession>A0A3E1QC48</accession>
<gene>
    <name evidence="1" type="ORF">DZ858_06360</name>
</gene>
<dbReference type="Proteomes" id="UP000261082">
    <property type="component" value="Unassembled WGS sequence"/>
</dbReference>
<sequence>MACSSDDENPEPEEQNVEFKIKKYTEIIFDGNGTPNGNMIEYFFDENGKKTKDHIIDVFGDKTWEYTYNDLGEVTKKSRKYLNQPIDIVESYFYNSENKLQKIYIDENNDGVVEDSIKFTYQTNQITAQWYTPGQEKKEFHFNNNRVLTSTKYIADLGIVRDELIIHDDASNISEIKQSTAYFKSKKNYEYEYDGKTNPFYNEFHNFYFNIVKRDGGLLSSHSLFFSPNNVTKTILISSDPSENYIITSSYDYNNASYPVNSETELNGVLQTQGSYEYY</sequence>
<protein>
    <recommendedName>
        <fullName evidence="3">DUF4595 domain-containing protein</fullName>
    </recommendedName>
</protein>
<dbReference type="EMBL" id="QVID01000001">
    <property type="protein sequence ID" value="RFN59674.1"/>
    <property type="molecule type" value="Genomic_DNA"/>
</dbReference>
<evidence type="ECO:0000313" key="2">
    <source>
        <dbReference type="Proteomes" id="UP000261082"/>
    </source>
</evidence>
<evidence type="ECO:0000313" key="1">
    <source>
        <dbReference type="EMBL" id="RFN59674.1"/>
    </source>
</evidence>